<organism evidence="2 3">
    <name type="scientific">Trichoderma ghanense</name>
    <dbReference type="NCBI Taxonomy" id="65468"/>
    <lineage>
        <taxon>Eukaryota</taxon>
        <taxon>Fungi</taxon>
        <taxon>Dikarya</taxon>
        <taxon>Ascomycota</taxon>
        <taxon>Pezizomycotina</taxon>
        <taxon>Sordariomycetes</taxon>
        <taxon>Hypocreomycetidae</taxon>
        <taxon>Hypocreales</taxon>
        <taxon>Hypocreaceae</taxon>
        <taxon>Trichoderma</taxon>
    </lineage>
</organism>
<feature type="region of interest" description="Disordered" evidence="1">
    <location>
        <begin position="1"/>
        <end position="21"/>
    </location>
</feature>
<accession>A0ABY2GZV7</accession>
<gene>
    <name evidence="2" type="ORF">CCMA1212_007343</name>
</gene>
<evidence type="ECO:0000313" key="3">
    <source>
        <dbReference type="Proteomes" id="UP001642720"/>
    </source>
</evidence>
<comment type="caution">
    <text evidence="2">The sequence shown here is derived from an EMBL/GenBank/DDBJ whole genome shotgun (WGS) entry which is preliminary data.</text>
</comment>
<dbReference type="RefSeq" id="XP_073557013.1">
    <property type="nucleotide sequence ID" value="XM_073704513.1"/>
</dbReference>
<dbReference type="EMBL" id="PPTA01000010">
    <property type="protein sequence ID" value="TFB00812.1"/>
    <property type="molecule type" value="Genomic_DNA"/>
</dbReference>
<dbReference type="Proteomes" id="UP001642720">
    <property type="component" value="Unassembled WGS sequence"/>
</dbReference>
<evidence type="ECO:0000256" key="1">
    <source>
        <dbReference type="SAM" id="MobiDB-lite"/>
    </source>
</evidence>
<sequence length="276" mass="30366">MYWHLEPQHSFPRQGSRAPSHHDDIRRLIRLGPRLIRCADALGLKPSPQSGQGREACLTKLRRVGTRACGWPGQTVGNRRIQLCALNADTRRGKLHAAGQARGHSARAPVLEQAQRWPSSTALRALTAAAVPAPRLIVPRLGNGRRRHLDLRAWPSRRCQSRQIEACEASSAIDDSSRVQGSGPLQTTLANAMEAVRKALCLQARRQARIRWVACYPCCSNEQSSPAGTGFCHASRARARHASTQLLGAHARRAFTSGYVKHAVAEALLRCISRQQ</sequence>
<proteinExistence type="predicted"/>
<protein>
    <submittedName>
        <fullName evidence="2">Uncharacterized protein</fullName>
    </submittedName>
</protein>
<reference evidence="2 3" key="1">
    <citation type="submission" date="2018-01" db="EMBL/GenBank/DDBJ databases">
        <title>Genome characterization of the sugarcane-associated fungus Trichoderma ghanense CCMA-1212 and their application in lignocelulose bioconversion.</title>
        <authorList>
            <person name="Steindorff A.S."/>
            <person name="Mendes T.D."/>
            <person name="Vilela E.S.D."/>
            <person name="Rodrigues D.S."/>
            <person name="Formighieri E.F."/>
            <person name="Melo I.S."/>
            <person name="Favaro L.C.L."/>
        </authorList>
    </citation>
    <scope>NUCLEOTIDE SEQUENCE [LARGE SCALE GENOMIC DNA]</scope>
    <source>
        <strain evidence="2 3">CCMA-1212</strain>
    </source>
</reference>
<evidence type="ECO:0000313" key="2">
    <source>
        <dbReference type="EMBL" id="TFB00812.1"/>
    </source>
</evidence>
<keyword evidence="3" id="KW-1185">Reference proteome</keyword>
<dbReference type="GeneID" id="300578963"/>
<name>A0ABY2GZV7_9HYPO</name>